<evidence type="ECO:0000313" key="3">
    <source>
        <dbReference type="Proteomes" id="UP000032180"/>
    </source>
</evidence>
<dbReference type="Gramene" id="LPERR03G25280.1">
    <property type="protein sequence ID" value="LPERR03G25280.1"/>
    <property type="gene ID" value="LPERR03G25280"/>
</dbReference>
<reference evidence="2" key="3">
    <citation type="submission" date="2015-04" db="UniProtKB">
        <authorList>
            <consortium name="EnsemblPlants"/>
        </authorList>
    </citation>
    <scope>IDENTIFICATION</scope>
</reference>
<protein>
    <submittedName>
        <fullName evidence="2">Uncharacterized protein</fullName>
    </submittedName>
</protein>
<dbReference type="HOGENOM" id="CLU_2964160_0_0_1"/>
<sequence>MRLMKGYSFHKSSPEVSNYPPAPAAPRHPSSLGRAGWRANPPVGRRMRRGGRCFSGGGE</sequence>
<name>A0A0D9VXS2_9ORYZ</name>
<reference evidence="2 3" key="1">
    <citation type="submission" date="2012-08" db="EMBL/GenBank/DDBJ databases">
        <title>Oryza genome evolution.</title>
        <authorList>
            <person name="Wing R.A."/>
        </authorList>
    </citation>
    <scope>NUCLEOTIDE SEQUENCE</scope>
</reference>
<accession>A0A0D9VXS2</accession>
<dbReference type="Proteomes" id="UP000032180">
    <property type="component" value="Chromosome 3"/>
</dbReference>
<evidence type="ECO:0000313" key="2">
    <source>
        <dbReference type="EnsemblPlants" id="LPERR03G25280.1"/>
    </source>
</evidence>
<keyword evidence="3" id="KW-1185">Reference proteome</keyword>
<feature type="region of interest" description="Disordered" evidence="1">
    <location>
        <begin position="1"/>
        <end position="59"/>
    </location>
</feature>
<dbReference type="EnsemblPlants" id="LPERR03G25280.1">
    <property type="protein sequence ID" value="LPERR03G25280.1"/>
    <property type="gene ID" value="LPERR03G25280"/>
</dbReference>
<organism evidence="2 3">
    <name type="scientific">Leersia perrieri</name>
    <dbReference type="NCBI Taxonomy" id="77586"/>
    <lineage>
        <taxon>Eukaryota</taxon>
        <taxon>Viridiplantae</taxon>
        <taxon>Streptophyta</taxon>
        <taxon>Embryophyta</taxon>
        <taxon>Tracheophyta</taxon>
        <taxon>Spermatophyta</taxon>
        <taxon>Magnoliopsida</taxon>
        <taxon>Liliopsida</taxon>
        <taxon>Poales</taxon>
        <taxon>Poaceae</taxon>
        <taxon>BOP clade</taxon>
        <taxon>Oryzoideae</taxon>
        <taxon>Oryzeae</taxon>
        <taxon>Oryzinae</taxon>
        <taxon>Leersia</taxon>
    </lineage>
</organism>
<dbReference type="AlphaFoldDB" id="A0A0D9VXS2"/>
<reference evidence="3" key="2">
    <citation type="submission" date="2013-12" db="EMBL/GenBank/DDBJ databases">
        <authorList>
            <person name="Yu Y."/>
            <person name="Lee S."/>
            <person name="de Baynast K."/>
            <person name="Wissotski M."/>
            <person name="Liu L."/>
            <person name="Talag J."/>
            <person name="Goicoechea J."/>
            <person name="Angelova A."/>
            <person name="Jetty R."/>
            <person name="Kudrna D."/>
            <person name="Golser W."/>
            <person name="Rivera L."/>
            <person name="Zhang J."/>
            <person name="Wing R."/>
        </authorList>
    </citation>
    <scope>NUCLEOTIDE SEQUENCE</scope>
</reference>
<proteinExistence type="predicted"/>
<evidence type="ECO:0000256" key="1">
    <source>
        <dbReference type="SAM" id="MobiDB-lite"/>
    </source>
</evidence>